<dbReference type="Gene3D" id="3.30.70.2520">
    <property type="match status" value="1"/>
</dbReference>
<dbReference type="Pfam" id="PF01565">
    <property type="entry name" value="FAD_binding_4"/>
    <property type="match status" value="1"/>
</dbReference>
<accession>A0A7W7FI59</accession>
<dbReference type="Gene3D" id="3.30.465.10">
    <property type="match status" value="1"/>
</dbReference>
<keyword evidence="1 3" id="KW-0560">Oxidoreductase</keyword>
<dbReference type="InterPro" id="IPR016166">
    <property type="entry name" value="FAD-bd_PCMH"/>
</dbReference>
<dbReference type="InterPro" id="IPR016169">
    <property type="entry name" value="FAD-bd_PCMH_sub2"/>
</dbReference>
<protein>
    <submittedName>
        <fullName evidence="3">Xylitol oxidase</fullName>
        <ecNumber evidence="3">1.1.3.41</ecNumber>
    </submittedName>
</protein>
<evidence type="ECO:0000313" key="4">
    <source>
        <dbReference type="Proteomes" id="UP000573729"/>
    </source>
</evidence>
<sequence>MNEVNWAGNVRYGSTRIARPTTIDEARALVAGADAVKALGSRHSFTGIADTGGIHISLAGLDVPIRIDAARQRVRVGGGVRYGELAQHLERNGWALATLASLPHISVAGAISTGTHGSGVGVPSLAAAVTGLDLLTSTGDLVAIGEGDADLRGAVVGLGALGLVTTVELAIEPSYEVAQTVYEQVPFDAVTTGFDEIMRSAHSVSLFTTLRDDDHVDQVWRKARTDAAVRPLPASLIDREATRPRHPLPGVSAASCTVQGGEPGRWLDRIPHFRLEFTPSNGDELQSEYLVAHEHGPDALAAVRDLAELLRPVLQVCEVRTIASDDLWLSPASGRDSVALHFTWTADGEGVARVLPDLEAALAPFAPRPHWGKVFAPRPVEAWAELYPQWQGFRELRDRLDARGAFRNDFLRGLGL</sequence>
<dbReference type="AlphaFoldDB" id="A0A7W7FI59"/>
<dbReference type="EMBL" id="JACHMD010000001">
    <property type="protein sequence ID" value="MBB4665768.1"/>
    <property type="molecule type" value="Genomic_DNA"/>
</dbReference>
<dbReference type="InterPro" id="IPR016167">
    <property type="entry name" value="FAD-bd_PCMH_sub1"/>
</dbReference>
<dbReference type="SUPFAM" id="SSF56176">
    <property type="entry name" value="FAD-binding/transporter-associated domain-like"/>
    <property type="match status" value="1"/>
</dbReference>
<organism evidence="3 4">
    <name type="scientific">Microbacterium marinum</name>
    <dbReference type="NCBI Taxonomy" id="421115"/>
    <lineage>
        <taxon>Bacteria</taxon>
        <taxon>Bacillati</taxon>
        <taxon>Actinomycetota</taxon>
        <taxon>Actinomycetes</taxon>
        <taxon>Micrococcales</taxon>
        <taxon>Microbacteriaceae</taxon>
        <taxon>Microbacterium</taxon>
    </lineage>
</organism>
<gene>
    <name evidence="3" type="ORF">BKA24_000477</name>
</gene>
<dbReference type="PANTHER" id="PTHR43762:SF1">
    <property type="entry name" value="D-ARABINONO-1,4-LACTONE OXIDASE"/>
    <property type="match status" value="1"/>
</dbReference>
<evidence type="ECO:0000256" key="1">
    <source>
        <dbReference type="ARBA" id="ARBA00023002"/>
    </source>
</evidence>
<dbReference type="Gene3D" id="3.30.70.2530">
    <property type="match status" value="1"/>
</dbReference>
<dbReference type="EC" id="1.1.3.41" evidence="3"/>
<dbReference type="GO" id="GO:0071949">
    <property type="term" value="F:FAD binding"/>
    <property type="evidence" value="ECO:0007669"/>
    <property type="project" value="InterPro"/>
</dbReference>
<reference evidence="3 4" key="1">
    <citation type="submission" date="2020-08" db="EMBL/GenBank/DDBJ databases">
        <title>Sequencing the genomes of 1000 actinobacteria strains.</title>
        <authorList>
            <person name="Klenk H.-P."/>
        </authorList>
    </citation>
    <scope>NUCLEOTIDE SEQUENCE [LARGE SCALE GENOMIC DNA]</scope>
    <source>
        <strain evidence="3 4">DSM 24947</strain>
    </source>
</reference>
<dbReference type="InterPro" id="IPR006094">
    <property type="entry name" value="Oxid_FAD_bind_N"/>
</dbReference>
<dbReference type="GO" id="GO:0016020">
    <property type="term" value="C:membrane"/>
    <property type="evidence" value="ECO:0007669"/>
    <property type="project" value="InterPro"/>
</dbReference>
<dbReference type="Proteomes" id="UP000573729">
    <property type="component" value="Unassembled WGS sequence"/>
</dbReference>
<dbReference type="InterPro" id="IPR036318">
    <property type="entry name" value="FAD-bd_PCMH-like_sf"/>
</dbReference>
<dbReference type="Pfam" id="PF04030">
    <property type="entry name" value="ALO"/>
    <property type="match status" value="1"/>
</dbReference>
<dbReference type="Gene3D" id="1.10.45.10">
    <property type="entry name" value="Vanillyl-alcohol Oxidase, Chain A, domain 4"/>
    <property type="match status" value="1"/>
</dbReference>
<dbReference type="GO" id="GO:0050582">
    <property type="term" value="F:xylitol oxidase activity"/>
    <property type="evidence" value="ECO:0007669"/>
    <property type="project" value="UniProtKB-EC"/>
</dbReference>
<comment type="caution">
    <text evidence="3">The sequence shown here is derived from an EMBL/GenBank/DDBJ whole genome shotgun (WGS) entry which is preliminary data.</text>
</comment>
<evidence type="ECO:0000313" key="3">
    <source>
        <dbReference type="EMBL" id="MBB4665768.1"/>
    </source>
</evidence>
<dbReference type="InterPro" id="IPR007173">
    <property type="entry name" value="ALO_C"/>
</dbReference>
<dbReference type="PIRSF" id="PIRSF000136">
    <property type="entry name" value="LGO_GLO"/>
    <property type="match status" value="1"/>
</dbReference>
<proteinExistence type="predicted"/>
<evidence type="ECO:0000259" key="2">
    <source>
        <dbReference type="PROSITE" id="PS51387"/>
    </source>
</evidence>
<dbReference type="GO" id="GO:0003885">
    <property type="term" value="F:D-arabinono-1,4-lactone oxidase activity"/>
    <property type="evidence" value="ECO:0007669"/>
    <property type="project" value="InterPro"/>
</dbReference>
<dbReference type="InterPro" id="IPR016171">
    <property type="entry name" value="Vanillyl_alc_oxidase_C-sub2"/>
</dbReference>
<dbReference type="GO" id="GO:0080049">
    <property type="term" value="F:L-gulono-1,4-lactone dehydrogenase activity"/>
    <property type="evidence" value="ECO:0007669"/>
    <property type="project" value="TreeGrafter"/>
</dbReference>
<feature type="domain" description="FAD-binding PCMH-type" evidence="2">
    <location>
        <begin position="10"/>
        <end position="174"/>
    </location>
</feature>
<name>A0A7W7FI59_9MICO</name>
<keyword evidence="4" id="KW-1185">Reference proteome</keyword>
<dbReference type="InterPro" id="IPR010031">
    <property type="entry name" value="FAD_lactone_oxidase-like"/>
</dbReference>
<dbReference type="PROSITE" id="PS51387">
    <property type="entry name" value="FAD_PCMH"/>
    <property type="match status" value="1"/>
</dbReference>
<dbReference type="Gene3D" id="3.30.43.10">
    <property type="entry name" value="Uridine Diphospho-n-acetylenolpyruvylglucosamine Reductase, domain 2"/>
    <property type="match status" value="1"/>
</dbReference>
<dbReference type="RefSeq" id="WP_184214709.1">
    <property type="nucleotide sequence ID" value="NZ_JACHMD010000001.1"/>
</dbReference>
<dbReference type="PANTHER" id="PTHR43762">
    <property type="entry name" value="L-GULONOLACTONE OXIDASE"/>
    <property type="match status" value="1"/>
</dbReference>